<keyword evidence="3" id="KW-1185">Reference proteome</keyword>
<accession>A0A919SHU1</accession>
<feature type="transmembrane region" description="Helical" evidence="1">
    <location>
        <begin position="110"/>
        <end position="128"/>
    </location>
</feature>
<comment type="caution">
    <text evidence="2">The sequence shown here is derived from an EMBL/GenBank/DDBJ whole genome shotgun (WGS) entry which is preliminary data.</text>
</comment>
<feature type="transmembrane region" description="Helical" evidence="1">
    <location>
        <begin position="140"/>
        <end position="160"/>
    </location>
</feature>
<gene>
    <name evidence="2" type="ORF">Aco04nite_28920</name>
</gene>
<evidence type="ECO:0000313" key="2">
    <source>
        <dbReference type="EMBL" id="GIM72170.1"/>
    </source>
</evidence>
<keyword evidence="1" id="KW-1133">Transmembrane helix</keyword>
<keyword evidence="1" id="KW-0812">Transmembrane</keyword>
<dbReference type="AlphaFoldDB" id="A0A919SHU1"/>
<name>A0A919SHU1_9ACTN</name>
<dbReference type="Proteomes" id="UP000680865">
    <property type="component" value="Unassembled WGS sequence"/>
</dbReference>
<feature type="transmembrane region" description="Helical" evidence="1">
    <location>
        <begin position="79"/>
        <end position="98"/>
    </location>
</feature>
<proteinExistence type="predicted"/>
<feature type="transmembrane region" description="Helical" evidence="1">
    <location>
        <begin position="172"/>
        <end position="190"/>
    </location>
</feature>
<dbReference type="EMBL" id="BOQP01000012">
    <property type="protein sequence ID" value="GIM72170.1"/>
    <property type="molecule type" value="Genomic_DNA"/>
</dbReference>
<sequence>MGGLYLDLQLMPYAGTLALTALLAFALTTPPAEPTRRWERRFGLLGLALLAFTAGLVDARTDGFGWPAEFPGGDDLNALAESGSLILAAGALTVAVLLHSRLRPRWWHPPAAAGVVLAVWAFCERGWYSTSRDTVPDLKALGPVMALSIVIVLTLSLVMTTTLASHGPMTRVGAGLFPVLVLALIALVPLPDNDLLRKFHPEPPASVLGSYSGYRDTWRLYQSDEYGTPVYDPDFIGALPRLGVLTSTSTEAPPKIADIDAVDGSPFAGNSTPAWPRAKPAILAALLLLAMVALATSLFPVPDDSDRVA</sequence>
<keyword evidence="1" id="KW-0472">Membrane</keyword>
<protein>
    <submittedName>
        <fullName evidence="2">Uncharacterized protein</fullName>
    </submittedName>
</protein>
<organism evidence="2 3">
    <name type="scientific">Winogradskya consettensis</name>
    <dbReference type="NCBI Taxonomy" id="113560"/>
    <lineage>
        <taxon>Bacteria</taxon>
        <taxon>Bacillati</taxon>
        <taxon>Actinomycetota</taxon>
        <taxon>Actinomycetes</taxon>
        <taxon>Micromonosporales</taxon>
        <taxon>Micromonosporaceae</taxon>
        <taxon>Winogradskya</taxon>
    </lineage>
</organism>
<evidence type="ECO:0000313" key="3">
    <source>
        <dbReference type="Proteomes" id="UP000680865"/>
    </source>
</evidence>
<evidence type="ECO:0000256" key="1">
    <source>
        <dbReference type="SAM" id="Phobius"/>
    </source>
</evidence>
<feature type="transmembrane region" description="Helical" evidence="1">
    <location>
        <begin position="12"/>
        <end position="30"/>
    </location>
</feature>
<feature type="transmembrane region" description="Helical" evidence="1">
    <location>
        <begin position="281"/>
        <end position="301"/>
    </location>
</feature>
<reference evidence="2" key="1">
    <citation type="submission" date="2021-03" db="EMBL/GenBank/DDBJ databases">
        <title>Whole genome shotgun sequence of Actinoplanes consettensis NBRC 14913.</title>
        <authorList>
            <person name="Komaki H."/>
            <person name="Tamura T."/>
        </authorList>
    </citation>
    <scope>NUCLEOTIDE SEQUENCE</scope>
    <source>
        <strain evidence="2">NBRC 14913</strain>
    </source>
</reference>
<feature type="transmembrane region" description="Helical" evidence="1">
    <location>
        <begin position="42"/>
        <end position="59"/>
    </location>
</feature>